<organism evidence="4 5">
    <name type="scientific">Leucobacter rhizosphaerae</name>
    <dbReference type="NCBI Taxonomy" id="2932245"/>
    <lineage>
        <taxon>Bacteria</taxon>
        <taxon>Bacillati</taxon>
        <taxon>Actinomycetota</taxon>
        <taxon>Actinomycetes</taxon>
        <taxon>Micrococcales</taxon>
        <taxon>Microbacteriaceae</taxon>
        <taxon>Leucobacter</taxon>
    </lineage>
</organism>
<protein>
    <submittedName>
        <fullName evidence="4">Alanine racemase</fullName>
        <ecNumber evidence="4">5.1.1.1</ecNumber>
    </submittedName>
</protein>
<keyword evidence="5" id="KW-1185">Reference proteome</keyword>
<evidence type="ECO:0000256" key="1">
    <source>
        <dbReference type="ARBA" id="ARBA00005323"/>
    </source>
</evidence>
<gene>
    <name evidence="4" type="ORF">MUN76_09620</name>
</gene>
<evidence type="ECO:0000313" key="4">
    <source>
        <dbReference type="EMBL" id="UOQ59317.1"/>
    </source>
</evidence>
<dbReference type="InterPro" id="IPR029066">
    <property type="entry name" value="PLP-binding_barrel"/>
</dbReference>
<dbReference type="RefSeq" id="WP_244684256.1">
    <property type="nucleotide sequence ID" value="NZ_CP095043.1"/>
</dbReference>
<keyword evidence="4" id="KW-0413">Isomerase</keyword>
<dbReference type="EMBL" id="CP095043">
    <property type="protein sequence ID" value="UOQ59317.1"/>
    <property type="molecule type" value="Genomic_DNA"/>
</dbReference>
<dbReference type="InterPro" id="IPR001608">
    <property type="entry name" value="Ala_racemase_N"/>
</dbReference>
<evidence type="ECO:0000256" key="2">
    <source>
        <dbReference type="ARBA" id="ARBA00023239"/>
    </source>
</evidence>
<dbReference type="Pfam" id="PF01168">
    <property type="entry name" value="Ala_racemase_N"/>
    <property type="match status" value="1"/>
</dbReference>
<dbReference type="SMART" id="SM01119">
    <property type="entry name" value="D-ser_dehydrat"/>
    <property type="match status" value="1"/>
</dbReference>
<proteinExistence type="inferred from homology"/>
<dbReference type="InterPro" id="IPR042208">
    <property type="entry name" value="D-ser_dehydrat-like_sf"/>
</dbReference>
<dbReference type="GO" id="GO:0008784">
    <property type="term" value="F:alanine racemase activity"/>
    <property type="evidence" value="ECO:0007669"/>
    <property type="project" value="UniProtKB-EC"/>
</dbReference>
<dbReference type="PANTHER" id="PTHR28004">
    <property type="entry name" value="ZGC:162816-RELATED"/>
    <property type="match status" value="1"/>
</dbReference>
<evidence type="ECO:0000259" key="3">
    <source>
        <dbReference type="SMART" id="SM01119"/>
    </source>
</evidence>
<dbReference type="EC" id="5.1.1.1" evidence="4"/>
<dbReference type="InterPro" id="IPR051466">
    <property type="entry name" value="D-amino_acid_metab_enzyme"/>
</dbReference>
<dbReference type="PANTHER" id="PTHR28004:SF2">
    <property type="entry name" value="D-SERINE DEHYDRATASE"/>
    <property type="match status" value="1"/>
</dbReference>
<dbReference type="Pfam" id="PF14031">
    <property type="entry name" value="D-ser_dehydrat"/>
    <property type="match status" value="1"/>
</dbReference>
<name>A0ABY4FSU0_9MICO</name>
<evidence type="ECO:0000313" key="5">
    <source>
        <dbReference type="Proteomes" id="UP000831775"/>
    </source>
</evidence>
<dbReference type="Gene3D" id="3.20.20.10">
    <property type="entry name" value="Alanine racemase"/>
    <property type="match status" value="1"/>
</dbReference>
<dbReference type="InterPro" id="IPR026956">
    <property type="entry name" value="D-ser_dehydrat-like_dom"/>
</dbReference>
<reference evidence="4 5" key="1">
    <citation type="submission" date="2022-04" db="EMBL/GenBank/DDBJ databases">
        <title>Leucobacter sp. isolated from rhizosphere of onion.</title>
        <authorList>
            <person name="Won M."/>
            <person name="Lee C.-M."/>
            <person name="Woen H.-Y."/>
            <person name="Kwon S.-W."/>
        </authorList>
    </citation>
    <scope>NUCLEOTIDE SEQUENCE [LARGE SCALE GENOMIC DNA]</scope>
    <source>
        <strain evidence="4 5">H25R-14</strain>
    </source>
</reference>
<accession>A0ABY4FSU0</accession>
<comment type="similarity">
    <text evidence="1">Belongs to the DSD1 family.</text>
</comment>
<keyword evidence="2" id="KW-0456">Lyase</keyword>
<dbReference type="SUPFAM" id="SSF51419">
    <property type="entry name" value="PLP-binding barrel"/>
    <property type="match status" value="1"/>
</dbReference>
<sequence length="367" mass="38729">MHQFQFIADQLGERLSTPAPVLLLDVMEENILRMQAFADAHGKALRPHVKTHKSIEIGRRQLAAGATGITAGTLGEVEVYAAAGFGDIFLAYPLIATGTKGDRLRAVADLAEVRLGIENSAAADAVAHAFADAPQRIGLVIEVDSGAGRSGVQPAAAGELARYARDLGLRVDGVFTYPGHGSKPGMREAAAEDQARALGEAVESLAAVGVRAEVVSAGSSPTVAFSTHDVITEVRPGEYVLNDHDNFALGNCAAEEIGFFVATTVVSDQGHAHVIVDAGTKALAREGNYDRGYGQVPEVDGVLTVLNEYHGFLTLPEGGTRPAPGQVLPIVPHHVCPVMNSFDEVILSDRRGRYLGTWSIEARGQLN</sequence>
<feature type="domain" description="D-serine dehydratase-like" evidence="3">
    <location>
        <begin position="258"/>
        <end position="349"/>
    </location>
</feature>
<dbReference type="Proteomes" id="UP000831775">
    <property type="component" value="Chromosome"/>
</dbReference>
<dbReference type="Gene3D" id="2.40.37.20">
    <property type="entry name" value="D-serine dehydratase-like domain"/>
    <property type="match status" value="1"/>
</dbReference>